<keyword evidence="2" id="KW-1185">Reference proteome</keyword>
<proteinExistence type="predicted"/>
<evidence type="ECO:0000313" key="2">
    <source>
        <dbReference type="Proteomes" id="UP001172386"/>
    </source>
</evidence>
<name>A0ACC3A1Z7_9EURO</name>
<reference evidence="1" key="1">
    <citation type="submission" date="2022-10" db="EMBL/GenBank/DDBJ databases">
        <title>Culturing micro-colonial fungi from biological soil crusts in the Mojave desert and describing Neophaeococcomyces mojavensis, and introducing the new genera and species Taxawa tesnikishii.</title>
        <authorList>
            <person name="Kurbessoian T."/>
            <person name="Stajich J.E."/>
        </authorList>
    </citation>
    <scope>NUCLEOTIDE SEQUENCE</scope>
    <source>
        <strain evidence="1">JES_112</strain>
    </source>
</reference>
<sequence length="691" mass="77049">MNWTGGRLNRHAKNNDKSLKVQKQHFARASLNHQTAPQAAGFLRLRYSSIPPSQEHYRRQHRLAIEQVSQESNHFHSSQENTAEVSHLQSSPNTLSSFGKDTRSRIKGRITNSIDEAKRRLLNRSDWLGLAYLRPPDIHFSSAGEMAKIGRHRKHIKVKIHSTTTPSPKYFKPAIRSPLAKRTCPPESPLISSILPRSQDDVDNTDSLPSRSRAQSLASTPPMWALESGSTKMSSSVTSMSLPQMSSIDFDRDQYRLDDEKDEPNSLLPKLLSLEKVRSLGLGSFDEIKARALDSGYIPTEGSATTKDQNCARLQFSQQANGWTPRSHMLCSNFNTVSSICEPPTLKLASRVKSALSTNVNSSIKLPPPDISSNIHGIYPPTDTFTMPKAGSSQGKLTLSAVEDFKSNIAIKDFAPETPSLYEKCSYPAPPSSRLSDKLNNETNSVSSPPKTIFLDKRSLNDTPTSTHSESSLQEEHGHTTIHGKSCASALRTQFKLDDKSAMQYEPSSWATRTPHRANLAQVANTQPNAPWLTFMSSHKAARLPPASQFSSSSNSRNVHNSTPAFRILSESDDTKLAMSPALKLPQSSGWQLKRNFEDAFTDIEIADFVDSLHKRRRPLYTINQPLASPSSSETDRMISRTLRHATRMPTRRDHQLSEFAYCTPQKAENQHFELTTKTSPFPMLYSTSGR</sequence>
<dbReference type="EMBL" id="JAPDRQ010000135">
    <property type="protein sequence ID" value="KAJ9654002.1"/>
    <property type="molecule type" value="Genomic_DNA"/>
</dbReference>
<evidence type="ECO:0000313" key="1">
    <source>
        <dbReference type="EMBL" id="KAJ9654002.1"/>
    </source>
</evidence>
<organism evidence="1 2">
    <name type="scientific">Neophaeococcomyces mojaviensis</name>
    <dbReference type="NCBI Taxonomy" id="3383035"/>
    <lineage>
        <taxon>Eukaryota</taxon>
        <taxon>Fungi</taxon>
        <taxon>Dikarya</taxon>
        <taxon>Ascomycota</taxon>
        <taxon>Pezizomycotina</taxon>
        <taxon>Eurotiomycetes</taxon>
        <taxon>Chaetothyriomycetidae</taxon>
        <taxon>Chaetothyriales</taxon>
        <taxon>Chaetothyriales incertae sedis</taxon>
        <taxon>Neophaeococcomyces</taxon>
    </lineage>
</organism>
<accession>A0ACC3A1Z7</accession>
<comment type="caution">
    <text evidence="1">The sequence shown here is derived from an EMBL/GenBank/DDBJ whole genome shotgun (WGS) entry which is preliminary data.</text>
</comment>
<protein>
    <submittedName>
        <fullName evidence="1">Uncharacterized protein</fullName>
    </submittedName>
</protein>
<gene>
    <name evidence="1" type="ORF">H2198_006921</name>
</gene>
<dbReference type="Proteomes" id="UP001172386">
    <property type="component" value="Unassembled WGS sequence"/>
</dbReference>